<evidence type="ECO:0000256" key="4">
    <source>
        <dbReference type="ARBA" id="ARBA00022989"/>
    </source>
</evidence>
<feature type="transmembrane region" description="Helical" evidence="6">
    <location>
        <begin position="212"/>
        <end position="239"/>
    </location>
</feature>
<feature type="transmembrane region" description="Helical" evidence="6">
    <location>
        <begin position="292"/>
        <end position="313"/>
    </location>
</feature>
<accession>A0A8R2JR27</accession>
<organism evidence="7 8">
    <name type="scientific">Acyrthosiphon pisum</name>
    <name type="common">Pea aphid</name>
    <dbReference type="NCBI Taxonomy" id="7029"/>
    <lineage>
        <taxon>Eukaryota</taxon>
        <taxon>Metazoa</taxon>
        <taxon>Ecdysozoa</taxon>
        <taxon>Arthropoda</taxon>
        <taxon>Hexapoda</taxon>
        <taxon>Insecta</taxon>
        <taxon>Pterygota</taxon>
        <taxon>Neoptera</taxon>
        <taxon>Paraneoptera</taxon>
        <taxon>Hemiptera</taxon>
        <taxon>Sternorrhyncha</taxon>
        <taxon>Aphidomorpha</taxon>
        <taxon>Aphidoidea</taxon>
        <taxon>Aphididae</taxon>
        <taxon>Macrosiphini</taxon>
        <taxon>Acyrthosiphon</taxon>
    </lineage>
</organism>
<keyword evidence="2 6" id="KW-1003">Cell membrane</keyword>
<evidence type="ECO:0000256" key="5">
    <source>
        <dbReference type="ARBA" id="ARBA00023136"/>
    </source>
</evidence>
<comment type="function">
    <text evidence="6">Gustatory receptor which mediates acceptance or avoidance behavior, depending on its substrates.</text>
</comment>
<dbReference type="KEGG" id="api:103311408"/>
<dbReference type="GO" id="GO:0007165">
    <property type="term" value="P:signal transduction"/>
    <property type="evidence" value="ECO:0007669"/>
    <property type="project" value="UniProtKB-KW"/>
</dbReference>
<proteinExistence type="inferred from homology"/>
<evidence type="ECO:0000256" key="3">
    <source>
        <dbReference type="ARBA" id="ARBA00022692"/>
    </source>
</evidence>
<evidence type="ECO:0000313" key="7">
    <source>
        <dbReference type="EnsemblMetazoa" id="XP_029344230.1"/>
    </source>
</evidence>
<evidence type="ECO:0000313" key="8">
    <source>
        <dbReference type="Proteomes" id="UP000007819"/>
    </source>
</evidence>
<feature type="transmembrane region" description="Helical" evidence="6">
    <location>
        <begin position="81"/>
        <end position="106"/>
    </location>
</feature>
<reference evidence="7" key="2">
    <citation type="submission" date="2022-06" db="UniProtKB">
        <authorList>
            <consortium name="EnsemblMetazoa"/>
        </authorList>
    </citation>
    <scope>IDENTIFICATION</scope>
</reference>
<keyword evidence="5 6" id="KW-0472">Membrane</keyword>
<keyword evidence="6" id="KW-0807">Transducer</keyword>
<evidence type="ECO:0000256" key="1">
    <source>
        <dbReference type="ARBA" id="ARBA00004651"/>
    </source>
</evidence>
<dbReference type="Pfam" id="PF08395">
    <property type="entry name" value="7tm_7"/>
    <property type="match status" value="1"/>
</dbReference>
<keyword evidence="6" id="KW-0675">Receptor</keyword>
<comment type="subcellular location">
    <subcellularLocation>
        <location evidence="1 6">Cell membrane</location>
        <topology evidence="1 6">Multi-pass membrane protein</topology>
    </subcellularLocation>
</comment>
<feature type="transmembrane region" description="Helical" evidence="6">
    <location>
        <begin position="178"/>
        <end position="200"/>
    </location>
</feature>
<keyword evidence="4 6" id="KW-1133">Transmembrane helix</keyword>
<comment type="caution">
    <text evidence="6">Lacks conserved residue(s) required for the propagation of feature annotation.</text>
</comment>
<dbReference type="GO" id="GO:0005886">
    <property type="term" value="C:plasma membrane"/>
    <property type="evidence" value="ECO:0007669"/>
    <property type="project" value="UniProtKB-SubCell"/>
</dbReference>
<reference evidence="8" key="1">
    <citation type="submission" date="2010-06" db="EMBL/GenBank/DDBJ databases">
        <authorList>
            <person name="Jiang H."/>
            <person name="Abraham K."/>
            <person name="Ali S."/>
            <person name="Alsbrooks S.L."/>
            <person name="Anim B.N."/>
            <person name="Anosike U.S."/>
            <person name="Attaway T."/>
            <person name="Bandaranaike D.P."/>
            <person name="Battles P.K."/>
            <person name="Bell S.N."/>
            <person name="Bell A.V."/>
            <person name="Beltran B."/>
            <person name="Bickham C."/>
            <person name="Bustamante Y."/>
            <person name="Caleb T."/>
            <person name="Canada A."/>
            <person name="Cardenas V."/>
            <person name="Carter K."/>
            <person name="Chacko J."/>
            <person name="Chandrabose M.N."/>
            <person name="Chavez D."/>
            <person name="Chavez A."/>
            <person name="Chen L."/>
            <person name="Chu H.-S."/>
            <person name="Claassen K.J."/>
            <person name="Cockrell R."/>
            <person name="Collins M."/>
            <person name="Cooper J.A."/>
            <person name="Cree A."/>
            <person name="Curry S.M."/>
            <person name="Da Y."/>
            <person name="Dao M.D."/>
            <person name="Das B."/>
            <person name="Davila M.-L."/>
            <person name="Davy-Carroll L."/>
            <person name="Denson S."/>
            <person name="Dinh H."/>
            <person name="Ebong V.E."/>
            <person name="Edwards J.R."/>
            <person name="Egan A."/>
            <person name="El-Daye J."/>
            <person name="Escobedo L."/>
            <person name="Fernandez S."/>
            <person name="Fernando P.R."/>
            <person name="Flagg N."/>
            <person name="Forbes L.D."/>
            <person name="Fowler R.G."/>
            <person name="Fu Q."/>
            <person name="Gabisi R.A."/>
            <person name="Ganer J."/>
            <person name="Garbino Pronczuk A."/>
            <person name="Garcia R.M."/>
            <person name="Garner T."/>
            <person name="Garrett T.E."/>
            <person name="Gonzalez D.A."/>
            <person name="Hamid H."/>
            <person name="Hawkins E.S."/>
            <person name="Hirani K."/>
            <person name="Hogues M.E."/>
            <person name="Hollins B."/>
            <person name="Hsiao C.-H."/>
            <person name="Jabil R."/>
            <person name="James M.L."/>
            <person name="Jhangiani S.N."/>
            <person name="Johnson B."/>
            <person name="Johnson Q."/>
            <person name="Joshi V."/>
            <person name="Kalu J.B."/>
            <person name="Kam C."/>
            <person name="Kashfia A."/>
            <person name="Keebler J."/>
            <person name="Kisamo H."/>
            <person name="Kovar C.L."/>
            <person name="Lago L.A."/>
            <person name="Lai C.-Y."/>
            <person name="Laidlaw J."/>
            <person name="Lara F."/>
            <person name="Le T.-K."/>
            <person name="Lee S.L."/>
            <person name="Legall F.H."/>
            <person name="Lemon S.J."/>
            <person name="Lewis L.R."/>
            <person name="Li B."/>
            <person name="Liu Y."/>
            <person name="Liu Y.-S."/>
            <person name="Lopez J."/>
            <person name="Lozado R.J."/>
            <person name="Lu J."/>
            <person name="Madu R.C."/>
            <person name="Maheshwari M."/>
            <person name="Maheshwari R."/>
            <person name="Malloy K."/>
            <person name="Martinez E."/>
            <person name="Mathew T."/>
            <person name="Mercado I.C."/>
            <person name="Mercado C."/>
            <person name="Meyer B."/>
            <person name="Montgomery K."/>
            <person name="Morgan M.B."/>
            <person name="Munidasa M."/>
            <person name="Nazareth L.V."/>
            <person name="Nelson J."/>
            <person name="Ng B.M."/>
            <person name="Nguyen N.B."/>
            <person name="Nguyen P.Q."/>
            <person name="Nguyen T."/>
            <person name="Obregon M."/>
            <person name="Okwuonu G.O."/>
            <person name="Onwere C.G."/>
            <person name="Orozco G."/>
            <person name="Parra A."/>
            <person name="Patel S."/>
            <person name="Patil S."/>
            <person name="Perez A."/>
            <person name="Perez Y."/>
            <person name="Pham C."/>
            <person name="Primus E.L."/>
            <person name="Pu L.-L."/>
            <person name="Puazo M."/>
            <person name="Qin X."/>
            <person name="Quiroz J.B."/>
            <person name="Reese J."/>
            <person name="Richards S."/>
            <person name="Rives C.M."/>
            <person name="Robberts R."/>
            <person name="Ruiz S.J."/>
            <person name="Ruiz M.J."/>
            <person name="Santibanez J."/>
            <person name="Schneider B.W."/>
            <person name="Sisson I."/>
            <person name="Smith M."/>
            <person name="Sodergren E."/>
            <person name="Song X.-Z."/>
            <person name="Song B.B."/>
            <person name="Summersgill H."/>
            <person name="Thelus R."/>
            <person name="Thornton R.D."/>
            <person name="Trejos Z.Y."/>
            <person name="Usmani K."/>
            <person name="Vattathil S."/>
            <person name="Villasana D."/>
            <person name="Walker D.L."/>
            <person name="Wang S."/>
            <person name="Wang K."/>
            <person name="White C.S."/>
            <person name="Williams A.C."/>
            <person name="Williamson J."/>
            <person name="Wilson K."/>
            <person name="Woghiren I.O."/>
            <person name="Woodworth J.R."/>
            <person name="Worley K.C."/>
            <person name="Wright R.A."/>
            <person name="Wu W."/>
            <person name="Young L."/>
            <person name="Zhang L."/>
            <person name="Zhang J."/>
            <person name="Zhu Y."/>
            <person name="Muzny D.M."/>
            <person name="Weinstock G."/>
            <person name="Gibbs R.A."/>
        </authorList>
    </citation>
    <scope>NUCLEOTIDE SEQUENCE [LARGE SCALE GENOMIC DNA]</scope>
    <source>
        <strain evidence="8">LSR1</strain>
    </source>
</reference>
<dbReference type="OrthoDB" id="6625921at2759"/>
<keyword evidence="3 6" id="KW-0812">Transmembrane</keyword>
<protein>
    <recommendedName>
        <fullName evidence="6">Gustatory receptor</fullName>
    </recommendedName>
</protein>
<dbReference type="EnsemblMetazoa" id="XM_029488370.1">
    <property type="protein sequence ID" value="XP_029344230.1"/>
    <property type="gene ID" value="LOC103311408"/>
</dbReference>
<dbReference type="GeneID" id="103311408"/>
<keyword evidence="8" id="KW-1185">Reference proteome</keyword>
<evidence type="ECO:0000256" key="6">
    <source>
        <dbReference type="RuleBase" id="RU363108"/>
    </source>
</evidence>
<dbReference type="InterPro" id="IPR013604">
    <property type="entry name" value="7TM_chemorcpt"/>
</dbReference>
<feature type="transmembrane region" description="Helical" evidence="6">
    <location>
        <begin position="112"/>
        <end position="130"/>
    </location>
</feature>
<dbReference type="RefSeq" id="XP_029344230.1">
    <property type="nucleotide sequence ID" value="XM_029488370.1"/>
</dbReference>
<evidence type="ECO:0000256" key="2">
    <source>
        <dbReference type="ARBA" id="ARBA00022475"/>
    </source>
</evidence>
<dbReference type="GO" id="GO:0050909">
    <property type="term" value="P:sensory perception of taste"/>
    <property type="evidence" value="ECO:0007669"/>
    <property type="project" value="InterPro"/>
</dbReference>
<sequence length="322" mass="37035">MPCFSINYTAITNILSNPDTVVFNLLHRITGSSIGLICFILPIYWTDMTNIAEYWDRWTIFQDKFESCMRKPFQLNITKRVWFVTILPTALMTLNIVASLLFVKGWKVNNSIFFIGIFGIINLTTGYFYINCHIFRNVSKDINQRIMELIVTKGSATRFREHTELWCYMSHLITDFGIVHGGIYSSTAIVMYISSTVLWFNFAMTLISPENYLVTVIIVPLAFTNSILMVYSEAAYIALSEVGKKLHWKILNSTMCGLVEQTQREVQDFLEMIQLCRTNITFGGFCDVNRELFINFILAVFFNLVVAFQSQIIPKQYTTSAG</sequence>
<comment type="similarity">
    <text evidence="6">Belongs to the insect chemoreceptor superfamily. Gustatory receptor (GR) family.</text>
</comment>
<dbReference type="Proteomes" id="UP000007819">
    <property type="component" value="Chromosome A1"/>
</dbReference>
<name>A0A8R2JR27_ACYPI</name>
<feature type="transmembrane region" description="Helical" evidence="6">
    <location>
        <begin position="25"/>
        <end position="45"/>
    </location>
</feature>
<dbReference type="AlphaFoldDB" id="A0A8R2JR27"/>